<dbReference type="Proteomes" id="UP000027920">
    <property type="component" value="Unassembled WGS sequence"/>
</dbReference>
<sequence>MAGVQVRATRLAHVVYQHVDIDKALAFLIDFGFVEVERKGARIYLGGYGEQPFLYVLERSPDGEKHFGGGYWVVDSMEELKKAASYTGAMPIEDSDAPGGGKVVVIKDPNGFDCGFVYGQKLQERCGPATTLQVNESALNTVDEKPRKGSFRRFKKAPSPIHKLGHYGYGVPASKFESTYSWYMSVLNLKLSDTIFDKVTGKDESCFFHIDLGPEYTDHHVDVTNRDE</sequence>
<dbReference type="AlphaFoldDB" id="A0A072PR00"/>
<gene>
    <name evidence="2" type="ORF">A1O9_00522</name>
</gene>
<keyword evidence="3" id="KW-1185">Reference proteome</keyword>
<proteinExistence type="predicted"/>
<protein>
    <recommendedName>
        <fullName evidence="1">VOC domain-containing protein</fullName>
    </recommendedName>
</protein>
<accession>A0A072PR00</accession>
<dbReference type="InterPro" id="IPR029068">
    <property type="entry name" value="Glyas_Bleomycin-R_OHBP_Dase"/>
</dbReference>
<dbReference type="PROSITE" id="PS51819">
    <property type="entry name" value="VOC"/>
    <property type="match status" value="1"/>
</dbReference>
<dbReference type="EMBL" id="AMGV01000001">
    <property type="protein sequence ID" value="KEF62549.1"/>
    <property type="molecule type" value="Genomic_DNA"/>
</dbReference>
<dbReference type="GeneID" id="25275473"/>
<organism evidence="2 3">
    <name type="scientific">Exophiala aquamarina CBS 119918</name>
    <dbReference type="NCBI Taxonomy" id="1182545"/>
    <lineage>
        <taxon>Eukaryota</taxon>
        <taxon>Fungi</taxon>
        <taxon>Dikarya</taxon>
        <taxon>Ascomycota</taxon>
        <taxon>Pezizomycotina</taxon>
        <taxon>Eurotiomycetes</taxon>
        <taxon>Chaetothyriomycetidae</taxon>
        <taxon>Chaetothyriales</taxon>
        <taxon>Herpotrichiellaceae</taxon>
        <taxon>Exophiala</taxon>
    </lineage>
</organism>
<dbReference type="VEuPathDB" id="FungiDB:A1O9_00522"/>
<comment type="caution">
    <text evidence="2">The sequence shown here is derived from an EMBL/GenBank/DDBJ whole genome shotgun (WGS) entry which is preliminary data.</text>
</comment>
<evidence type="ECO:0000313" key="2">
    <source>
        <dbReference type="EMBL" id="KEF62549.1"/>
    </source>
</evidence>
<reference evidence="2 3" key="1">
    <citation type="submission" date="2013-03" db="EMBL/GenBank/DDBJ databases">
        <title>The Genome Sequence of Exophiala aquamarina CBS 119918.</title>
        <authorList>
            <consortium name="The Broad Institute Genomics Platform"/>
            <person name="Cuomo C."/>
            <person name="de Hoog S."/>
            <person name="Gorbushina A."/>
            <person name="Walker B."/>
            <person name="Young S.K."/>
            <person name="Zeng Q."/>
            <person name="Gargeya S."/>
            <person name="Fitzgerald M."/>
            <person name="Haas B."/>
            <person name="Abouelleil A."/>
            <person name="Allen A.W."/>
            <person name="Alvarado L."/>
            <person name="Arachchi H.M."/>
            <person name="Berlin A.M."/>
            <person name="Chapman S.B."/>
            <person name="Gainer-Dewar J."/>
            <person name="Goldberg J."/>
            <person name="Griggs A."/>
            <person name="Gujja S."/>
            <person name="Hansen M."/>
            <person name="Howarth C."/>
            <person name="Imamovic A."/>
            <person name="Ireland A."/>
            <person name="Larimer J."/>
            <person name="McCowan C."/>
            <person name="Murphy C."/>
            <person name="Pearson M."/>
            <person name="Poon T.W."/>
            <person name="Priest M."/>
            <person name="Roberts A."/>
            <person name="Saif S."/>
            <person name="Shea T."/>
            <person name="Sisk P."/>
            <person name="Sykes S."/>
            <person name="Wortman J."/>
            <person name="Nusbaum C."/>
            <person name="Birren B."/>
        </authorList>
    </citation>
    <scope>NUCLEOTIDE SEQUENCE [LARGE SCALE GENOMIC DNA]</scope>
    <source>
        <strain evidence="2 3">CBS 119918</strain>
    </source>
</reference>
<name>A0A072PR00_9EURO</name>
<feature type="domain" description="VOC" evidence="1">
    <location>
        <begin position="10"/>
        <end position="119"/>
    </location>
</feature>
<dbReference type="HOGENOM" id="CLU_1214766_0_0_1"/>
<dbReference type="SUPFAM" id="SSF54593">
    <property type="entry name" value="Glyoxalase/Bleomycin resistance protein/Dihydroxybiphenyl dioxygenase"/>
    <property type="match status" value="1"/>
</dbReference>
<dbReference type="InterPro" id="IPR037523">
    <property type="entry name" value="VOC_core"/>
</dbReference>
<evidence type="ECO:0000313" key="3">
    <source>
        <dbReference type="Proteomes" id="UP000027920"/>
    </source>
</evidence>
<dbReference type="OrthoDB" id="3360610at2759"/>
<dbReference type="Gene3D" id="3.10.180.10">
    <property type="entry name" value="2,3-Dihydroxybiphenyl 1,2-Dioxygenase, domain 1"/>
    <property type="match status" value="2"/>
</dbReference>
<dbReference type="RefSeq" id="XP_013265139.1">
    <property type="nucleotide sequence ID" value="XM_013409685.1"/>
</dbReference>
<evidence type="ECO:0000259" key="1">
    <source>
        <dbReference type="PROSITE" id="PS51819"/>
    </source>
</evidence>
<dbReference type="CDD" id="cd07267">
    <property type="entry name" value="THT_Oxygenase_N"/>
    <property type="match status" value="1"/>
</dbReference>